<dbReference type="InterPro" id="IPR044097">
    <property type="entry name" value="Bds1/SdsA1_MBL-fold"/>
</dbReference>
<evidence type="ECO:0000313" key="6">
    <source>
        <dbReference type="EMBL" id="KAJ5099048.1"/>
    </source>
</evidence>
<dbReference type="GO" id="GO:0018909">
    <property type="term" value="P:dodecyl sulfate metabolic process"/>
    <property type="evidence" value="ECO:0007669"/>
    <property type="project" value="InterPro"/>
</dbReference>
<protein>
    <submittedName>
        <fullName evidence="6">Beta-lactamase-like protein</fullName>
    </submittedName>
</protein>
<keyword evidence="3" id="KW-0862">Zinc</keyword>
<dbReference type="InterPro" id="IPR052195">
    <property type="entry name" value="Bact_Alkyl/Aryl-Sulfatase"/>
</dbReference>
<dbReference type="GO" id="GO:0018741">
    <property type="term" value="F:linear primary-alkylsulfatase activity"/>
    <property type="evidence" value="ECO:0007669"/>
    <property type="project" value="InterPro"/>
</dbReference>
<dbReference type="FunFam" id="3.60.15.30:FF:000001">
    <property type="entry name" value="Alkyl/aryl-sulfatase BDS1"/>
    <property type="match status" value="1"/>
</dbReference>
<proteinExistence type="inferred from homology"/>
<dbReference type="Gene3D" id="1.25.40.880">
    <property type="entry name" value="Alkyl sulfatase, dimerisation domain"/>
    <property type="match status" value="1"/>
</dbReference>
<dbReference type="Gene3D" id="3.60.15.30">
    <property type="entry name" value="Metallo-beta-lactamase domain"/>
    <property type="match status" value="1"/>
</dbReference>
<dbReference type="GO" id="GO:0046983">
    <property type="term" value="F:protein dimerization activity"/>
    <property type="evidence" value="ECO:0007669"/>
    <property type="project" value="InterPro"/>
</dbReference>
<dbReference type="CDD" id="cd07710">
    <property type="entry name" value="arylsulfatase_Sdsa1-like_MBL-fold"/>
    <property type="match status" value="1"/>
</dbReference>
<dbReference type="InterPro" id="IPR029229">
    <property type="entry name" value="Alkyl_sulf_C"/>
</dbReference>
<accession>A0A9W9FF24</accession>
<evidence type="ECO:0000259" key="5">
    <source>
        <dbReference type="SMART" id="SM00849"/>
    </source>
</evidence>
<evidence type="ECO:0000256" key="1">
    <source>
        <dbReference type="ARBA" id="ARBA00022723"/>
    </source>
</evidence>
<reference evidence="6" key="2">
    <citation type="journal article" date="2023" name="IMA Fungus">
        <title>Comparative genomic study of the Penicillium genus elucidates a diverse pangenome and 15 lateral gene transfer events.</title>
        <authorList>
            <person name="Petersen C."/>
            <person name="Sorensen T."/>
            <person name="Nielsen M.R."/>
            <person name="Sondergaard T.E."/>
            <person name="Sorensen J.L."/>
            <person name="Fitzpatrick D.A."/>
            <person name="Frisvad J.C."/>
            <person name="Nielsen K.L."/>
        </authorList>
    </citation>
    <scope>NUCLEOTIDE SEQUENCE</scope>
    <source>
        <strain evidence="6">IBT 30761</strain>
    </source>
</reference>
<organism evidence="6 7">
    <name type="scientific">Penicillium argentinense</name>
    <dbReference type="NCBI Taxonomy" id="1131581"/>
    <lineage>
        <taxon>Eukaryota</taxon>
        <taxon>Fungi</taxon>
        <taxon>Dikarya</taxon>
        <taxon>Ascomycota</taxon>
        <taxon>Pezizomycotina</taxon>
        <taxon>Eurotiomycetes</taxon>
        <taxon>Eurotiomycetidae</taxon>
        <taxon>Eurotiales</taxon>
        <taxon>Aspergillaceae</taxon>
        <taxon>Penicillium</taxon>
    </lineage>
</organism>
<evidence type="ECO:0000256" key="3">
    <source>
        <dbReference type="ARBA" id="ARBA00022833"/>
    </source>
</evidence>
<dbReference type="Pfam" id="PF00753">
    <property type="entry name" value="Lactamase_B"/>
    <property type="match status" value="1"/>
</dbReference>
<dbReference type="Gene3D" id="3.30.1050.10">
    <property type="entry name" value="SCP2 sterol-binding domain"/>
    <property type="match status" value="1"/>
</dbReference>
<sequence length="613" mass="67803">MAKYPIHIEPSFVDTTDFDNARRGFIGALEPCIIRAADGRTVWNNDEYSFLNAKCPSTANPKLWRQGQLNSIQGLFEVTQGIYQVRGLDLSNMTIVEGKEGVIIIDPLTAVETAAQALSLYRKHRGERKVTGVIYSHSHIDHFGGAQGILPLAKSHDISIIAPEGFMEEALSENLYVGNAMRRRAVYMYGSRLPKAPDGQIGCGLGMGVPTGTSSLVPPDKIINETGEEQIVDGVRIIFQMVPESEAPSEMNFFFPDHRTLYIAECATHSLHNIITLRGAQVRDAKAWSHYLDESLVLFGTNTDALCAGHAWPTWGREEVSTILQDQRDLYAYLHDQTIRMMNNGMTGIEIAEVLTLPPSLQSKWYTQGFYGSISHNVKGIYQRYVGWFDGNPAHLWEHPPKENAERYVACMGGIDEVVRKAEEFAEKGDLRFAATLLGHAVAFDPTHSKGKMALATVFTKLGHGSENGTWRNFYLTGAQALLARNIPPPSQALVNGLKPTQTVDQWLTLLSIRIDGLKAGDSSFIIDIHVVDEAKLYRVNVSNGALTYRVVRDTQGLDGIPGLTLELKKDELLGVLKGEKELENVQGDWCLIPILLSFLESAGSNTPIRVQL</sequence>
<dbReference type="InterPro" id="IPR036866">
    <property type="entry name" value="RibonucZ/Hydroxyglut_hydro"/>
</dbReference>
<comment type="similarity">
    <text evidence="4">Belongs to the metallo-beta-lactamase superfamily. Type III sulfatase family.</text>
</comment>
<dbReference type="PANTHER" id="PTHR43223">
    <property type="entry name" value="ALKYL/ARYL-SULFATASE"/>
    <property type="match status" value="1"/>
</dbReference>
<dbReference type="Proteomes" id="UP001149074">
    <property type="component" value="Unassembled WGS sequence"/>
</dbReference>
<dbReference type="InterPro" id="IPR001279">
    <property type="entry name" value="Metallo-B-lactamas"/>
</dbReference>
<dbReference type="AlphaFoldDB" id="A0A9W9FF24"/>
<keyword evidence="7" id="KW-1185">Reference proteome</keyword>
<evidence type="ECO:0000313" key="7">
    <source>
        <dbReference type="Proteomes" id="UP001149074"/>
    </source>
</evidence>
<dbReference type="SMART" id="SM00849">
    <property type="entry name" value="Lactamase_B"/>
    <property type="match status" value="1"/>
</dbReference>
<dbReference type="SUPFAM" id="SSF55718">
    <property type="entry name" value="SCP-like"/>
    <property type="match status" value="1"/>
</dbReference>
<dbReference type="PANTHER" id="PTHR43223:SF1">
    <property type="entry name" value="ALKYL_ARYL-SULFATASE BDS1"/>
    <property type="match status" value="1"/>
</dbReference>
<keyword evidence="1" id="KW-0479">Metal-binding</keyword>
<evidence type="ECO:0000256" key="2">
    <source>
        <dbReference type="ARBA" id="ARBA00022801"/>
    </source>
</evidence>
<reference evidence="6" key="1">
    <citation type="submission" date="2022-11" db="EMBL/GenBank/DDBJ databases">
        <authorList>
            <person name="Petersen C."/>
        </authorList>
    </citation>
    <scope>NUCLEOTIDE SEQUENCE</scope>
    <source>
        <strain evidence="6">IBT 30761</strain>
    </source>
</reference>
<comment type="caution">
    <text evidence="6">The sequence shown here is derived from an EMBL/GenBank/DDBJ whole genome shotgun (WGS) entry which is preliminary data.</text>
</comment>
<dbReference type="InterPro" id="IPR029228">
    <property type="entry name" value="Alkyl_sulf_dimr"/>
</dbReference>
<gene>
    <name evidence="6" type="ORF">N7532_006049</name>
</gene>
<dbReference type="RefSeq" id="XP_056474702.1">
    <property type="nucleotide sequence ID" value="XM_056618543.1"/>
</dbReference>
<evidence type="ECO:0000256" key="4">
    <source>
        <dbReference type="ARBA" id="ARBA00033751"/>
    </source>
</evidence>
<dbReference type="OrthoDB" id="449487at2759"/>
<dbReference type="GO" id="GO:0046872">
    <property type="term" value="F:metal ion binding"/>
    <property type="evidence" value="ECO:0007669"/>
    <property type="project" value="UniProtKB-KW"/>
</dbReference>
<dbReference type="Pfam" id="PF14863">
    <property type="entry name" value="Alkyl_sulf_dimr"/>
    <property type="match status" value="1"/>
</dbReference>
<dbReference type="Pfam" id="PF14864">
    <property type="entry name" value="Alkyl_sulf_C"/>
    <property type="match status" value="1"/>
</dbReference>
<dbReference type="SUPFAM" id="SSF56281">
    <property type="entry name" value="Metallo-hydrolase/oxidoreductase"/>
    <property type="match status" value="1"/>
</dbReference>
<keyword evidence="2" id="KW-0378">Hydrolase</keyword>
<dbReference type="InterPro" id="IPR036527">
    <property type="entry name" value="SCP2_sterol-bd_dom_sf"/>
</dbReference>
<dbReference type="GeneID" id="81357522"/>
<dbReference type="EMBL" id="JAPQKI010000005">
    <property type="protein sequence ID" value="KAJ5099048.1"/>
    <property type="molecule type" value="Genomic_DNA"/>
</dbReference>
<feature type="domain" description="Metallo-beta-lactamase" evidence="5">
    <location>
        <begin position="90"/>
        <end position="310"/>
    </location>
</feature>
<name>A0A9W9FF24_9EURO</name>
<dbReference type="InterPro" id="IPR038536">
    <property type="entry name" value="Alkyl/aryl-sulf_dimr_sf"/>
</dbReference>